<dbReference type="OMA" id="EPHEAWH"/>
<evidence type="ECO:0000313" key="5">
    <source>
        <dbReference type="EMBL" id="EAU85861.2"/>
    </source>
</evidence>
<dbReference type="InterPro" id="IPR011989">
    <property type="entry name" value="ARM-like"/>
</dbReference>
<evidence type="ECO:0000256" key="2">
    <source>
        <dbReference type="PROSITE-ProRule" id="PRU00103"/>
    </source>
</evidence>
<evidence type="ECO:0000313" key="6">
    <source>
        <dbReference type="Proteomes" id="UP000001861"/>
    </source>
</evidence>
<keyword evidence="6" id="KW-1185">Reference proteome</keyword>
<dbReference type="InterPro" id="IPR033162">
    <property type="entry name" value="TBCD"/>
</dbReference>
<dbReference type="GO" id="GO:0048487">
    <property type="term" value="F:beta-tubulin binding"/>
    <property type="evidence" value="ECO:0007669"/>
    <property type="project" value="InterPro"/>
</dbReference>
<evidence type="ECO:0000259" key="4">
    <source>
        <dbReference type="Pfam" id="PF25767"/>
    </source>
</evidence>
<proteinExistence type="predicted"/>
<dbReference type="InterPro" id="IPR022577">
    <property type="entry name" value="TBCD_C"/>
</dbReference>
<organism evidence="5 6">
    <name type="scientific">Coprinopsis cinerea (strain Okayama-7 / 130 / ATCC MYA-4618 / FGSC 9003)</name>
    <name type="common">Inky cap fungus</name>
    <name type="synonym">Hormographiella aspergillata</name>
    <dbReference type="NCBI Taxonomy" id="240176"/>
    <lineage>
        <taxon>Eukaryota</taxon>
        <taxon>Fungi</taxon>
        <taxon>Dikarya</taxon>
        <taxon>Basidiomycota</taxon>
        <taxon>Agaricomycotina</taxon>
        <taxon>Agaricomycetes</taxon>
        <taxon>Agaricomycetidae</taxon>
        <taxon>Agaricales</taxon>
        <taxon>Agaricineae</taxon>
        <taxon>Psathyrellaceae</taxon>
        <taxon>Coprinopsis</taxon>
    </lineage>
</organism>
<dbReference type="InParanoid" id="A8NS66"/>
<dbReference type="GO" id="GO:0007021">
    <property type="term" value="P:tubulin complex assembly"/>
    <property type="evidence" value="ECO:0007669"/>
    <property type="project" value="InterPro"/>
</dbReference>
<dbReference type="VEuPathDB" id="FungiDB:CC1G_12319"/>
<accession>A8NS66</accession>
<dbReference type="KEGG" id="cci:CC1G_12319"/>
<dbReference type="Pfam" id="PF12612">
    <property type="entry name" value="TFCD_C"/>
    <property type="match status" value="1"/>
</dbReference>
<dbReference type="RefSeq" id="XP_001835949.2">
    <property type="nucleotide sequence ID" value="XM_001835897.2"/>
</dbReference>
<dbReference type="GeneID" id="6012496"/>
<evidence type="ECO:0000259" key="3">
    <source>
        <dbReference type="Pfam" id="PF12612"/>
    </source>
</evidence>
<feature type="domain" description="Tubulin-folding cofactor D ARM repeats" evidence="4">
    <location>
        <begin position="329"/>
        <end position="523"/>
    </location>
</feature>
<dbReference type="Pfam" id="PF23579">
    <property type="entry name" value="ARM_TBCD"/>
    <property type="match status" value="1"/>
</dbReference>
<sequence>MADEDTYFTVFEGHAEFTATQDALLAVDLFKEPTMEEDREEYQLFKKLEMTFYGYHEQSYLLDPYLEQLVVPVVKRLRDHIKSCVLNPELKPSSSRVEFLCKLLYKYTNFRGYKTIGQKAERVCLTVRFFPHEVSDLSVVLDYIRIRADFVDLPNQWALRYVVLLWLSIVCMIPFDLSQLDEPGSIGKVADTVEDLGKKYLDRAGLEKEGAALLLSRLYMRKDTASRFPAFVKWSTEVFQKQNEGFIMIGILQVIAEVAKSGPLALVRNEQEAILHLISKIEGIDSLKRNTLPLVGGSMVRPVYGISGYVAHSRLVGKTLEGGVLEYQHAQLDEADVPEVVEVILEQLFEAVQDKDTIVRWSASKGIARIAESLPTDFATQILETLFGLFSIHSVAAATTYDMPSVAEATWHGACLACAEMARRNIIPASHMPQLVDWLSKALYFDIRKGAHSIGSNVRDAAAYVLWALARTQDIPTLKPHANVLATHLASVAIYDREVHIRRAASAAYQEHVGRTSLFPHGIDVLSKTDFYSVSIRKHSFILAAPQVARHEEYRSPLLHHVLNVVLRHWDVSMRELGAQSLRQLCLINLKEMAREAIPKIIPLIQSLDPTEVHGGLLALTELGLAYRESIEGKDVRDSSLQKFLTYLDQVPESLIAAPRNHLVTQAACRLVATTLTKAQAEAAENLDAKNAPYWRKVIDIGIRHRVENVQDAAAEAVVIKDLGKGSPTALQSLAKILSAMDYVNNKDVFPKAVACVLEGVKPSPRTTIETRRAWYLAIPSICSSMLPNLIELLPAETMATFMEQFLIGLDDYTIDERGDVGSWIRIASVQGLTSVSELVIKNGGTVPQPESYLSPPLYLTVVASILKQGVERLDNVRQEVGKSIARLLQVSNTSDRLNLPELQLLRDLFSPDSEDRDWADAAWLFPRAIKLLDLPVYRQGVLDGAVNSIGSKTDSTQKEMSKALANYTKNLPLVADGGGYDLVSLLDDLLGRVFANSGSNKIVLPIFQTFNVLLDEECLEPLSEDERGRKRLQSLVTLTTKHAGKWKSVQRIHEAMKIFVKLMVFPSIQANNIHLIGEFLAHPFPKTRYETAEYFYLQVESADYGIDDTGEIEASLLETRWTTISQEEAKEAAEKIASVFKENHVN</sequence>
<dbReference type="SUPFAM" id="SSF48371">
    <property type="entry name" value="ARM repeat"/>
    <property type="match status" value="2"/>
</dbReference>
<gene>
    <name evidence="5" type="ORF">CC1G_12319</name>
</gene>
<dbReference type="OrthoDB" id="1735853at2759"/>
<dbReference type="InterPro" id="IPR021133">
    <property type="entry name" value="HEAT_type_2"/>
</dbReference>
<evidence type="ECO:0000256" key="1">
    <source>
        <dbReference type="ARBA" id="ARBA00023186"/>
    </source>
</evidence>
<dbReference type="GO" id="GO:0005096">
    <property type="term" value="F:GTPase activator activity"/>
    <property type="evidence" value="ECO:0007669"/>
    <property type="project" value="InterPro"/>
</dbReference>
<dbReference type="FunCoup" id="A8NS66">
    <property type="interactions" value="453"/>
</dbReference>
<dbReference type="Pfam" id="PF25767">
    <property type="entry name" value="ARM_TBCD_2nd"/>
    <property type="match status" value="1"/>
</dbReference>
<dbReference type="PROSITE" id="PS50077">
    <property type="entry name" value="HEAT_REPEAT"/>
    <property type="match status" value="1"/>
</dbReference>
<dbReference type="GO" id="GO:0000226">
    <property type="term" value="P:microtubule cytoskeleton organization"/>
    <property type="evidence" value="ECO:0007669"/>
    <property type="project" value="TreeGrafter"/>
</dbReference>
<dbReference type="HOGENOM" id="CLU_003043_0_1_1"/>
<feature type="domain" description="Tubulin-folding cofactor D C-terminal" evidence="3">
    <location>
        <begin position="862"/>
        <end position="1052"/>
    </location>
</feature>
<comment type="caution">
    <text evidence="5">The sequence shown here is derived from an EMBL/GenBank/DDBJ whole genome shotgun (WGS) entry which is preliminary data.</text>
</comment>
<keyword evidence="1" id="KW-0143">Chaperone</keyword>
<reference evidence="5 6" key="1">
    <citation type="journal article" date="2010" name="Proc. Natl. Acad. Sci. U.S.A.">
        <title>Insights into evolution of multicellular fungi from the assembled chromosomes of the mushroom Coprinopsis cinerea (Coprinus cinereus).</title>
        <authorList>
            <person name="Stajich J.E."/>
            <person name="Wilke S.K."/>
            <person name="Ahren D."/>
            <person name="Au C.H."/>
            <person name="Birren B.W."/>
            <person name="Borodovsky M."/>
            <person name="Burns C."/>
            <person name="Canback B."/>
            <person name="Casselton L.A."/>
            <person name="Cheng C.K."/>
            <person name="Deng J."/>
            <person name="Dietrich F.S."/>
            <person name="Fargo D.C."/>
            <person name="Farman M.L."/>
            <person name="Gathman A.C."/>
            <person name="Goldberg J."/>
            <person name="Guigo R."/>
            <person name="Hoegger P.J."/>
            <person name="Hooker J.B."/>
            <person name="Huggins A."/>
            <person name="James T.Y."/>
            <person name="Kamada T."/>
            <person name="Kilaru S."/>
            <person name="Kodira C."/>
            <person name="Kues U."/>
            <person name="Kupfer D."/>
            <person name="Kwan H.S."/>
            <person name="Lomsadze A."/>
            <person name="Li W."/>
            <person name="Lilly W.W."/>
            <person name="Ma L.J."/>
            <person name="Mackey A.J."/>
            <person name="Manning G."/>
            <person name="Martin F."/>
            <person name="Muraguchi H."/>
            <person name="Natvig D.O."/>
            <person name="Palmerini H."/>
            <person name="Ramesh M.A."/>
            <person name="Rehmeyer C.J."/>
            <person name="Roe B.A."/>
            <person name="Shenoy N."/>
            <person name="Stanke M."/>
            <person name="Ter-Hovhannisyan V."/>
            <person name="Tunlid A."/>
            <person name="Velagapudi R."/>
            <person name="Vision T.J."/>
            <person name="Zeng Q."/>
            <person name="Zolan M.E."/>
            <person name="Pukkila P.J."/>
        </authorList>
    </citation>
    <scope>NUCLEOTIDE SEQUENCE [LARGE SCALE GENOMIC DNA]</scope>
    <source>
        <strain evidence="6">Okayama-7 / 130 / ATCC MYA-4618 / FGSC 9003</strain>
    </source>
</reference>
<protein>
    <submittedName>
        <fullName evidence="5">TBCD protein</fullName>
    </submittedName>
</protein>
<dbReference type="GO" id="GO:0007023">
    <property type="term" value="P:post-chaperonin tubulin folding pathway"/>
    <property type="evidence" value="ECO:0007669"/>
    <property type="project" value="InterPro"/>
</dbReference>
<dbReference type="InterPro" id="IPR058033">
    <property type="entry name" value="ARM_TBCD_2nd"/>
</dbReference>
<feature type="repeat" description="HEAT" evidence="2">
    <location>
        <begin position="344"/>
        <end position="381"/>
    </location>
</feature>
<dbReference type="Proteomes" id="UP000001861">
    <property type="component" value="Unassembled WGS sequence"/>
</dbReference>
<dbReference type="EMBL" id="AACS02000008">
    <property type="protein sequence ID" value="EAU85861.2"/>
    <property type="molecule type" value="Genomic_DNA"/>
</dbReference>
<dbReference type="PANTHER" id="PTHR12658:SF0">
    <property type="entry name" value="TUBULIN-SPECIFIC CHAPERONE D"/>
    <property type="match status" value="1"/>
</dbReference>
<dbReference type="STRING" id="240176.A8NS66"/>
<dbReference type="PANTHER" id="PTHR12658">
    <property type="entry name" value="BETA-TUBULIN COFACTOR D"/>
    <property type="match status" value="1"/>
</dbReference>
<name>A8NS66_COPC7</name>
<dbReference type="AlphaFoldDB" id="A8NS66"/>
<dbReference type="InterPro" id="IPR016024">
    <property type="entry name" value="ARM-type_fold"/>
</dbReference>
<dbReference type="Gene3D" id="1.25.10.10">
    <property type="entry name" value="Leucine-rich Repeat Variant"/>
    <property type="match status" value="1"/>
</dbReference>
<dbReference type="eggNOG" id="KOG1943">
    <property type="taxonomic scope" value="Eukaryota"/>
</dbReference>